<dbReference type="SUPFAM" id="SSF57889">
    <property type="entry name" value="Cysteine-rich domain"/>
    <property type="match status" value="1"/>
</dbReference>
<name>A0AAV5HTG6_9ROSI</name>
<feature type="domain" description="DC1" evidence="3">
    <location>
        <begin position="7"/>
        <end position="53"/>
    </location>
</feature>
<dbReference type="InterPro" id="IPR046349">
    <property type="entry name" value="C1-like_sf"/>
</dbReference>
<reference evidence="4 5" key="1">
    <citation type="journal article" date="2021" name="Commun. Biol.">
        <title>The genome of Shorea leprosula (Dipterocarpaceae) highlights the ecological relevance of drought in aseasonal tropical rainforests.</title>
        <authorList>
            <person name="Ng K.K.S."/>
            <person name="Kobayashi M.J."/>
            <person name="Fawcett J.A."/>
            <person name="Hatakeyama M."/>
            <person name="Paape T."/>
            <person name="Ng C.H."/>
            <person name="Ang C.C."/>
            <person name="Tnah L.H."/>
            <person name="Lee C.T."/>
            <person name="Nishiyama T."/>
            <person name="Sese J."/>
            <person name="O'Brien M.J."/>
            <person name="Copetti D."/>
            <person name="Mohd Noor M.I."/>
            <person name="Ong R.C."/>
            <person name="Putra M."/>
            <person name="Sireger I.Z."/>
            <person name="Indrioko S."/>
            <person name="Kosugi Y."/>
            <person name="Izuno A."/>
            <person name="Isagi Y."/>
            <person name="Lee S.L."/>
            <person name="Shimizu K.K."/>
        </authorList>
    </citation>
    <scope>NUCLEOTIDE SEQUENCE [LARGE SCALE GENOMIC DNA]</scope>
    <source>
        <strain evidence="4">214</strain>
    </source>
</reference>
<organism evidence="4 5">
    <name type="scientific">Rubroshorea leprosula</name>
    <dbReference type="NCBI Taxonomy" id="152421"/>
    <lineage>
        <taxon>Eukaryota</taxon>
        <taxon>Viridiplantae</taxon>
        <taxon>Streptophyta</taxon>
        <taxon>Embryophyta</taxon>
        <taxon>Tracheophyta</taxon>
        <taxon>Spermatophyta</taxon>
        <taxon>Magnoliopsida</taxon>
        <taxon>eudicotyledons</taxon>
        <taxon>Gunneridae</taxon>
        <taxon>Pentapetalae</taxon>
        <taxon>rosids</taxon>
        <taxon>malvids</taxon>
        <taxon>Malvales</taxon>
        <taxon>Dipterocarpaceae</taxon>
        <taxon>Rubroshorea</taxon>
    </lineage>
</organism>
<feature type="compositionally biased region" description="Basic and acidic residues" evidence="2">
    <location>
        <begin position="1"/>
        <end position="11"/>
    </location>
</feature>
<sequence>MEIKYSSHEHPSVLAKETDDESSKDYCFGCKEAVEGSSYSCGQCIFFLRRKCAQLPVAMFLFILIVRLGNAQAGETIQVCCS</sequence>
<gene>
    <name evidence="4" type="ORF">SLEP1_g3047</name>
</gene>
<comment type="caution">
    <text evidence="4">The sequence shown here is derived from an EMBL/GenBank/DDBJ whole genome shotgun (WGS) entry which is preliminary data.</text>
</comment>
<evidence type="ECO:0000256" key="1">
    <source>
        <dbReference type="ARBA" id="ARBA00022737"/>
    </source>
</evidence>
<proteinExistence type="predicted"/>
<keyword evidence="1" id="KW-0677">Repeat</keyword>
<dbReference type="EMBL" id="BPVZ01000003">
    <property type="protein sequence ID" value="GKU88829.1"/>
    <property type="molecule type" value="Genomic_DNA"/>
</dbReference>
<evidence type="ECO:0000256" key="2">
    <source>
        <dbReference type="SAM" id="MobiDB-lite"/>
    </source>
</evidence>
<accession>A0AAV5HTG6</accession>
<evidence type="ECO:0000313" key="4">
    <source>
        <dbReference type="EMBL" id="GKU88829.1"/>
    </source>
</evidence>
<dbReference type="Proteomes" id="UP001054252">
    <property type="component" value="Unassembled WGS sequence"/>
</dbReference>
<protein>
    <recommendedName>
        <fullName evidence="3">DC1 domain-containing protein</fullName>
    </recommendedName>
</protein>
<keyword evidence="5" id="KW-1185">Reference proteome</keyword>
<evidence type="ECO:0000259" key="3">
    <source>
        <dbReference type="Pfam" id="PF03107"/>
    </source>
</evidence>
<evidence type="ECO:0000313" key="5">
    <source>
        <dbReference type="Proteomes" id="UP001054252"/>
    </source>
</evidence>
<feature type="region of interest" description="Disordered" evidence="2">
    <location>
        <begin position="1"/>
        <end position="20"/>
    </location>
</feature>
<dbReference type="Pfam" id="PF03107">
    <property type="entry name" value="C1_2"/>
    <property type="match status" value="1"/>
</dbReference>
<dbReference type="InterPro" id="IPR004146">
    <property type="entry name" value="DC1"/>
</dbReference>
<dbReference type="AlphaFoldDB" id="A0AAV5HTG6"/>